<organism evidence="2 3">
    <name type="scientific">Paenibacillus ginsengarvi</name>
    <dbReference type="NCBI Taxonomy" id="400777"/>
    <lineage>
        <taxon>Bacteria</taxon>
        <taxon>Bacillati</taxon>
        <taxon>Bacillota</taxon>
        <taxon>Bacilli</taxon>
        <taxon>Bacillales</taxon>
        <taxon>Paenibacillaceae</taxon>
        <taxon>Paenibacillus</taxon>
    </lineage>
</organism>
<dbReference type="InterPro" id="IPR038765">
    <property type="entry name" value="Papain-like_cys_pep_sf"/>
</dbReference>
<dbReference type="SUPFAM" id="SSF54001">
    <property type="entry name" value="Cysteine proteinases"/>
    <property type="match status" value="1"/>
</dbReference>
<dbReference type="Proteomes" id="UP000282311">
    <property type="component" value="Unassembled WGS sequence"/>
</dbReference>
<gene>
    <name evidence="2" type="ORF">D7M11_15480</name>
</gene>
<dbReference type="AlphaFoldDB" id="A0A3B0CI45"/>
<dbReference type="InterPro" id="IPR002931">
    <property type="entry name" value="Transglutaminase-like"/>
</dbReference>
<comment type="caution">
    <text evidence="2">The sequence shown here is derived from an EMBL/GenBank/DDBJ whole genome shotgun (WGS) entry which is preliminary data.</text>
</comment>
<dbReference type="Pfam" id="PF01841">
    <property type="entry name" value="Transglut_core"/>
    <property type="match status" value="1"/>
</dbReference>
<evidence type="ECO:0000313" key="3">
    <source>
        <dbReference type="Proteomes" id="UP000282311"/>
    </source>
</evidence>
<feature type="domain" description="Transglutaminase-like" evidence="1">
    <location>
        <begin position="33"/>
        <end position="140"/>
    </location>
</feature>
<protein>
    <submittedName>
        <fullName evidence="2">Transglutaminase family protein</fullName>
    </submittedName>
</protein>
<dbReference type="Gene3D" id="3.10.620.30">
    <property type="match status" value="1"/>
</dbReference>
<proteinExistence type="predicted"/>
<dbReference type="RefSeq" id="WP_120748143.1">
    <property type="nucleotide sequence ID" value="NZ_RBAH01000010.1"/>
</dbReference>
<sequence length="204" mass="22644">MQLSLVPECLDVDAYLQETPEVDYSHPAIRREAERLYERAGTDVDTIRAAYTFVRDCISHSWDIQSRKVTRSASEVLLGVEGICYAKSNLLAALLRAGGIPTGFCYQRLTLGDTPDTGYCLHALNAVYVASAGKWVRIDARGNKPGVSAEFSLAEEKLAFPVRPHLGEVDYPAIYANPNSKTMDVLRVNTDCLVMYLNRLPDEL</sequence>
<dbReference type="OrthoDB" id="5296450at2"/>
<evidence type="ECO:0000259" key="1">
    <source>
        <dbReference type="Pfam" id="PF01841"/>
    </source>
</evidence>
<dbReference type="PANTHER" id="PTHR33490">
    <property type="entry name" value="BLR5614 PROTEIN-RELATED"/>
    <property type="match status" value="1"/>
</dbReference>
<keyword evidence="3" id="KW-1185">Reference proteome</keyword>
<dbReference type="PANTHER" id="PTHR33490:SF3">
    <property type="entry name" value="CONSERVED INTEGRAL MEMBRANE PROTEIN"/>
    <property type="match status" value="1"/>
</dbReference>
<accession>A0A3B0CI45</accession>
<reference evidence="2 3" key="1">
    <citation type="journal article" date="2007" name="Int. J. Syst. Evol. Microbiol.">
        <title>Paenibacillus ginsengarvi sp. nov., isolated from soil from ginseng cultivation.</title>
        <authorList>
            <person name="Yoon M.H."/>
            <person name="Ten L.N."/>
            <person name="Im W.T."/>
        </authorList>
    </citation>
    <scope>NUCLEOTIDE SEQUENCE [LARGE SCALE GENOMIC DNA]</scope>
    <source>
        <strain evidence="2 3">KCTC 13059</strain>
    </source>
</reference>
<dbReference type="EMBL" id="RBAH01000010">
    <property type="protein sequence ID" value="RKN83979.1"/>
    <property type="molecule type" value="Genomic_DNA"/>
</dbReference>
<name>A0A3B0CI45_9BACL</name>
<evidence type="ECO:0000313" key="2">
    <source>
        <dbReference type="EMBL" id="RKN83979.1"/>
    </source>
</evidence>